<sequence length="248" mass="26919">MGSGRPRTKDFFAAPTLSLSLAGAFARNAPSGDEVEEGEEGSGGIIGGPPGEEVEISSADTGPAGSQSGDGSGEEEEGHADGGKRKKRSRKSYHRHTAEQVRVMEAVFKESPHPDEKQRQQLSKQLGLSPRQVKFWFQNRRTQIKATQERHENSLLKSELENLQKENRAMRQLAKGPSRCPSCGAAAASTDGFDAAAANQEQLLQLENAKLRAEVREAAGCARDGRGRRSRLPDLLAAVLRGHRPDER</sequence>
<keyword evidence="7" id="KW-0804">Transcription</keyword>
<evidence type="ECO:0000256" key="1">
    <source>
        <dbReference type="ARBA" id="ARBA00004123"/>
    </source>
</evidence>
<keyword evidence="6 9" id="KW-0371">Homeobox</keyword>
<dbReference type="Pfam" id="PF00046">
    <property type="entry name" value="Homeodomain"/>
    <property type="match status" value="1"/>
</dbReference>
<dbReference type="Gramene" id="TRITD3Av1G191900.4">
    <property type="protein sequence ID" value="TRITD3Av1G191900.4"/>
    <property type="gene ID" value="TRITD3Av1G191900"/>
</dbReference>
<dbReference type="SMART" id="SM00389">
    <property type="entry name" value="HOX"/>
    <property type="match status" value="1"/>
</dbReference>
<evidence type="ECO:0000256" key="3">
    <source>
        <dbReference type="ARBA" id="ARBA00023015"/>
    </source>
</evidence>
<keyword evidence="15" id="KW-1185">Reference proteome</keyword>
<evidence type="ECO:0000259" key="13">
    <source>
        <dbReference type="PROSITE" id="PS50071"/>
    </source>
</evidence>
<name>A0A9R0RP18_TRITD</name>
<feature type="DNA-binding region" description="Homeobox" evidence="9">
    <location>
        <begin position="89"/>
        <end position="148"/>
    </location>
</feature>
<reference evidence="14 15" key="1">
    <citation type="submission" date="2017-09" db="EMBL/GenBank/DDBJ databases">
        <authorList>
            <consortium name="International Durum Wheat Genome Sequencing Consortium (IDWGSC)"/>
            <person name="Milanesi L."/>
        </authorList>
    </citation>
    <scope>NUCLEOTIDE SEQUENCE [LARGE SCALE GENOMIC DNA]</scope>
    <source>
        <strain evidence="15">cv. Svevo</strain>
    </source>
</reference>
<evidence type="ECO:0000256" key="5">
    <source>
        <dbReference type="ARBA" id="ARBA00023125"/>
    </source>
</evidence>
<evidence type="ECO:0000256" key="8">
    <source>
        <dbReference type="ARBA" id="ARBA00023242"/>
    </source>
</evidence>
<dbReference type="PRINTS" id="PR00031">
    <property type="entry name" value="HTHREPRESSR"/>
</dbReference>
<dbReference type="InterPro" id="IPR000047">
    <property type="entry name" value="HTH_motif"/>
</dbReference>
<dbReference type="PANTHER" id="PTHR45654">
    <property type="entry name" value="HOMEOBOX-LEUCINE ZIPPER PROTEIN MERISTEM L1"/>
    <property type="match status" value="1"/>
</dbReference>
<dbReference type="PROSITE" id="PS50071">
    <property type="entry name" value="HOMEOBOX_2"/>
    <property type="match status" value="1"/>
</dbReference>
<dbReference type="InterPro" id="IPR042160">
    <property type="entry name" value="HD-Zip_IV"/>
</dbReference>
<evidence type="ECO:0000313" key="14">
    <source>
        <dbReference type="EMBL" id="VAH64147.1"/>
    </source>
</evidence>
<dbReference type="EMBL" id="LT934115">
    <property type="protein sequence ID" value="VAH64147.1"/>
    <property type="molecule type" value="Genomic_DNA"/>
</dbReference>
<dbReference type="Gene3D" id="1.10.10.60">
    <property type="entry name" value="Homeodomain-like"/>
    <property type="match status" value="1"/>
</dbReference>
<dbReference type="PANTHER" id="PTHR45654:SF24">
    <property type="entry name" value="HOMEOBOX-LEUCINE ZIPPER PROTEIN GLABRA 2"/>
    <property type="match status" value="1"/>
</dbReference>
<feature type="compositionally biased region" description="Gly residues" evidence="12">
    <location>
        <begin position="41"/>
        <end position="50"/>
    </location>
</feature>
<keyword evidence="8 9" id="KW-0539">Nucleus</keyword>
<dbReference type="SUPFAM" id="SSF46689">
    <property type="entry name" value="Homeodomain-like"/>
    <property type="match status" value="1"/>
</dbReference>
<evidence type="ECO:0000256" key="10">
    <source>
        <dbReference type="RuleBase" id="RU000682"/>
    </source>
</evidence>
<evidence type="ECO:0000256" key="9">
    <source>
        <dbReference type="PROSITE-ProRule" id="PRU00108"/>
    </source>
</evidence>
<evidence type="ECO:0000256" key="11">
    <source>
        <dbReference type="SAM" id="Coils"/>
    </source>
</evidence>
<evidence type="ECO:0000256" key="12">
    <source>
        <dbReference type="SAM" id="MobiDB-lite"/>
    </source>
</evidence>
<dbReference type="GO" id="GO:0000981">
    <property type="term" value="F:DNA-binding transcription factor activity, RNA polymerase II-specific"/>
    <property type="evidence" value="ECO:0007669"/>
    <property type="project" value="InterPro"/>
</dbReference>
<dbReference type="InterPro" id="IPR009057">
    <property type="entry name" value="Homeodomain-like_sf"/>
</dbReference>
<feature type="region of interest" description="Disordered" evidence="12">
    <location>
        <begin position="28"/>
        <end position="128"/>
    </location>
</feature>
<feature type="coiled-coil region" evidence="11">
    <location>
        <begin position="146"/>
        <end position="173"/>
    </location>
</feature>
<dbReference type="GO" id="GO:0003677">
    <property type="term" value="F:DNA binding"/>
    <property type="evidence" value="ECO:0007669"/>
    <property type="project" value="UniProtKB-UniRule"/>
</dbReference>
<keyword evidence="3" id="KW-0805">Transcription regulation</keyword>
<keyword evidence="5 9" id="KW-0238">DNA-binding</keyword>
<feature type="compositionally biased region" description="Basic residues" evidence="12">
    <location>
        <begin position="84"/>
        <end position="95"/>
    </location>
</feature>
<dbReference type="CDD" id="cd00086">
    <property type="entry name" value="homeodomain"/>
    <property type="match status" value="1"/>
</dbReference>
<keyword evidence="4 11" id="KW-0175">Coiled coil</keyword>
<dbReference type="PROSITE" id="PS00027">
    <property type="entry name" value="HOMEOBOX_1"/>
    <property type="match status" value="1"/>
</dbReference>
<evidence type="ECO:0000256" key="4">
    <source>
        <dbReference type="ARBA" id="ARBA00023054"/>
    </source>
</evidence>
<dbReference type="GO" id="GO:0005634">
    <property type="term" value="C:nucleus"/>
    <property type="evidence" value="ECO:0007669"/>
    <property type="project" value="UniProtKB-SubCell"/>
</dbReference>
<accession>A0A9R0RP18</accession>
<dbReference type="Proteomes" id="UP000324705">
    <property type="component" value="Chromosome 3A"/>
</dbReference>
<organism evidence="14 15">
    <name type="scientific">Triticum turgidum subsp. durum</name>
    <name type="common">Durum wheat</name>
    <name type="synonym">Triticum durum</name>
    <dbReference type="NCBI Taxonomy" id="4567"/>
    <lineage>
        <taxon>Eukaryota</taxon>
        <taxon>Viridiplantae</taxon>
        <taxon>Streptophyta</taxon>
        <taxon>Embryophyta</taxon>
        <taxon>Tracheophyta</taxon>
        <taxon>Spermatophyta</taxon>
        <taxon>Magnoliopsida</taxon>
        <taxon>Liliopsida</taxon>
        <taxon>Poales</taxon>
        <taxon>Poaceae</taxon>
        <taxon>BOP clade</taxon>
        <taxon>Pooideae</taxon>
        <taxon>Triticodae</taxon>
        <taxon>Triticeae</taxon>
        <taxon>Triticinae</taxon>
        <taxon>Triticum</taxon>
    </lineage>
</organism>
<dbReference type="FunFam" id="1.10.10.60:FF:000229">
    <property type="entry name" value="Homeobox-leucine zipper protein HDG1"/>
    <property type="match status" value="1"/>
</dbReference>
<protein>
    <recommendedName>
        <fullName evidence="13">Homeobox domain-containing protein</fullName>
    </recommendedName>
</protein>
<evidence type="ECO:0000313" key="15">
    <source>
        <dbReference type="Proteomes" id="UP000324705"/>
    </source>
</evidence>
<comment type="subcellular location">
    <subcellularLocation>
        <location evidence="1 9 10">Nucleus</location>
    </subcellularLocation>
</comment>
<feature type="compositionally biased region" description="Basic and acidic residues" evidence="12">
    <location>
        <begin position="107"/>
        <end position="119"/>
    </location>
</feature>
<dbReference type="InterPro" id="IPR017970">
    <property type="entry name" value="Homeobox_CS"/>
</dbReference>
<comment type="similarity">
    <text evidence="2">Belongs to the HD-ZIP homeobox family. Class IV subfamily.</text>
</comment>
<proteinExistence type="inferred from homology"/>
<dbReference type="InterPro" id="IPR001356">
    <property type="entry name" value="HD"/>
</dbReference>
<evidence type="ECO:0000256" key="6">
    <source>
        <dbReference type="ARBA" id="ARBA00023155"/>
    </source>
</evidence>
<evidence type="ECO:0000256" key="2">
    <source>
        <dbReference type="ARBA" id="ARBA00006789"/>
    </source>
</evidence>
<evidence type="ECO:0000256" key="7">
    <source>
        <dbReference type="ARBA" id="ARBA00023163"/>
    </source>
</evidence>
<dbReference type="AlphaFoldDB" id="A0A9R0RP18"/>
<feature type="domain" description="Homeobox" evidence="13">
    <location>
        <begin position="87"/>
        <end position="147"/>
    </location>
</feature>
<gene>
    <name evidence="14" type="ORF">TRITD_3Av1G191900</name>
</gene>